<evidence type="ECO:0000256" key="1">
    <source>
        <dbReference type="ARBA" id="ARBA00005417"/>
    </source>
</evidence>
<dbReference type="RefSeq" id="WP_052008373.1">
    <property type="nucleotide sequence ID" value="NZ_AOCG01000001.1"/>
</dbReference>
<dbReference type="STRING" id="1265818.MAQA_00305"/>
<dbReference type="PATRIC" id="fig|1265818.5.peg.59"/>
<dbReference type="EMBL" id="AOCG01000001">
    <property type="protein sequence ID" value="EUJ21806.1"/>
    <property type="molecule type" value="Genomic_DNA"/>
</dbReference>
<evidence type="ECO:0000313" key="3">
    <source>
        <dbReference type="EMBL" id="EUJ21806.1"/>
    </source>
</evidence>
<reference evidence="3 4" key="1">
    <citation type="journal article" date="2014" name="Int. J. Syst. Evol. Microbiol.">
        <title>Listeria floridensis sp. nov., Listeria aquatica sp. nov., Listeria cornellensis sp. nov., Listeria riparia sp. nov. and Listeria grandensis sp. nov., from agricultural and natural environments.</title>
        <authorList>
            <person name="den Bakker H.C."/>
            <person name="Warchocki S."/>
            <person name="Wright E.M."/>
            <person name="Allred A.F."/>
            <person name="Ahlstrom C."/>
            <person name="Manuel C.S."/>
            <person name="Stasiewicz M.J."/>
            <person name="Burrell A."/>
            <person name="Roof S."/>
            <person name="Strawn L."/>
            <person name="Fortes E.D."/>
            <person name="Nightingale K.K."/>
            <person name="Kephart D."/>
            <person name="Wiedmann M."/>
        </authorList>
    </citation>
    <scope>NUCLEOTIDE SEQUENCE [LARGE SCALE GENOMIC DNA]</scope>
    <source>
        <strain evidence="3 4">FSL S10-1188</strain>
    </source>
</reference>
<keyword evidence="2" id="KW-0813">Transport</keyword>
<protein>
    <submittedName>
        <fullName evidence="3">ABC transporter-like protein</fullName>
    </submittedName>
</protein>
<name>W7BF82_9LIST</name>
<accession>W7BF82</accession>
<dbReference type="Gene3D" id="3.40.50.300">
    <property type="entry name" value="P-loop containing nucleotide triphosphate hydrolases"/>
    <property type="match status" value="1"/>
</dbReference>
<evidence type="ECO:0000256" key="2">
    <source>
        <dbReference type="ARBA" id="ARBA00022448"/>
    </source>
</evidence>
<dbReference type="SUPFAM" id="SSF52540">
    <property type="entry name" value="P-loop containing nucleoside triphosphate hydrolases"/>
    <property type="match status" value="1"/>
</dbReference>
<organism evidence="3 4">
    <name type="scientific">Listeria aquatica FSL S10-1188</name>
    <dbReference type="NCBI Taxonomy" id="1265818"/>
    <lineage>
        <taxon>Bacteria</taxon>
        <taxon>Bacillati</taxon>
        <taxon>Bacillota</taxon>
        <taxon>Bacilli</taxon>
        <taxon>Bacillales</taxon>
        <taxon>Listeriaceae</taxon>
        <taxon>Listeria</taxon>
    </lineage>
</organism>
<dbReference type="PANTHER" id="PTHR43335">
    <property type="entry name" value="ABC TRANSPORTER, ATP-BINDING PROTEIN"/>
    <property type="match status" value="1"/>
</dbReference>
<evidence type="ECO:0000313" key="4">
    <source>
        <dbReference type="Proteomes" id="UP000019246"/>
    </source>
</evidence>
<dbReference type="InterPro" id="IPR027417">
    <property type="entry name" value="P-loop_NTPase"/>
</dbReference>
<proteinExistence type="inferred from homology"/>
<dbReference type="PANTHER" id="PTHR43335:SF4">
    <property type="entry name" value="ABC TRANSPORTER, ATP-BINDING PROTEIN"/>
    <property type="match status" value="1"/>
</dbReference>
<comment type="similarity">
    <text evidence="1">Belongs to the ABC transporter superfamily.</text>
</comment>
<keyword evidence="4" id="KW-1185">Reference proteome</keyword>
<sequence>MKQQLLFAEAVISDADILILDEPFNGLDPSYSIQFKKVLKKLRDAGKTIIISSHILADLEELADKQIFIKKGMIMKILDQGENNASKNDPLYKVIIPNLDIETIKRIEKIPVVLSVDTDREGQVLVRIKTGHFKTMMEAFKVANIEYKDVVKQDQNLTQLYKKIYNKD</sequence>
<dbReference type="Proteomes" id="UP000019246">
    <property type="component" value="Unassembled WGS sequence"/>
</dbReference>
<comment type="caution">
    <text evidence="3">The sequence shown here is derived from an EMBL/GenBank/DDBJ whole genome shotgun (WGS) entry which is preliminary data.</text>
</comment>
<dbReference type="AlphaFoldDB" id="W7BF82"/>
<dbReference type="OrthoDB" id="9801987at2"/>
<gene>
    <name evidence="3" type="ORF">MAQA_00305</name>
</gene>